<keyword evidence="4" id="KW-0804">Transcription</keyword>
<feature type="compositionally biased region" description="Polar residues" evidence="6">
    <location>
        <begin position="532"/>
        <end position="551"/>
    </location>
</feature>
<feature type="region of interest" description="Disordered" evidence="6">
    <location>
        <begin position="532"/>
        <end position="556"/>
    </location>
</feature>
<keyword evidence="3" id="KW-0238">DNA-binding</keyword>
<keyword evidence="2" id="KW-0805">Transcription regulation</keyword>
<evidence type="ECO:0000256" key="3">
    <source>
        <dbReference type="ARBA" id="ARBA00023125"/>
    </source>
</evidence>
<sequence length="715" mass="80031">MAEQTVTSTLEQTNTGSLRSKLPAAKWGAACAACATAKAKCIRSNSNPDSKCDRCERLLKNCNKQVHRVRKKRQVKPSRTARIEERLDNLTNILQSSGDLSRAGIDRDTLRLALEGKKETPEKFETSEGPWAVPEQFNSHAPGTCLCRPVTGEAPAPPDTDDNLLDLYRRELMPLNPFVVVPPTINAAGLAETKPFLMAAIKTVASFRSLRSMRAQTYYLMKHLSEHVLIRSERSLDLLQGIIVIISWYQYHCFIHAQLSNLIGLTASLISDMGLTRPKYIPGQFDPNGPKAHTAEEKRAFAGVWFNSSVVSIGFGRTDSLRFTKYLQQCLKDLEEANEEETDIDLVHLVRIQYLTDRINSLKEMDRADSILDNTPLHLMSKATYINSYQTEINHFQERLPLRLKMNKIFMLNLHTASLRLYEPPDGNKIPSLTDPQSTDTSNGTSSALEDIYQSRNALLNWFEHWLSVSVSSYYRQTLATCTQLIYAISMLGRYAKFINSKALKRGPGVISLGVGANNGQGDTILVAEPQRSSTSGLTSPATTIAESPSSVEKEPCPFVPKRADEWSNPRIPDAVASFQERLEKEPGLEIDVTRILSTLRTRLQQVGDLMQQAAVPEESKDSNVWGISALKILMIQEKLEYWANSVLQKTASLSLNDRPGDQAPDQFYQNGGNQYNPDMVDFGSSMAFQWTGDLMHSTESFGWLNEFGDWNIPQ</sequence>
<dbReference type="CDD" id="cd12148">
    <property type="entry name" value="fungal_TF_MHR"/>
    <property type="match status" value="1"/>
</dbReference>
<evidence type="ECO:0000256" key="1">
    <source>
        <dbReference type="ARBA" id="ARBA00004123"/>
    </source>
</evidence>
<evidence type="ECO:0008006" key="9">
    <source>
        <dbReference type="Google" id="ProtNLM"/>
    </source>
</evidence>
<gene>
    <name evidence="7" type="ORF">CLO192961_LOCUS79381</name>
</gene>
<comment type="caution">
    <text evidence="7">The sequence shown here is derived from an EMBL/GenBank/DDBJ whole genome shotgun (WGS) entry which is preliminary data.</text>
</comment>
<dbReference type="PANTHER" id="PTHR31845">
    <property type="entry name" value="FINGER DOMAIN PROTEIN, PUTATIVE-RELATED"/>
    <property type="match status" value="1"/>
</dbReference>
<dbReference type="Gene3D" id="4.10.240.10">
    <property type="entry name" value="Zn(2)-C6 fungal-type DNA-binding domain"/>
    <property type="match status" value="1"/>
</dbReference>
<evidence type="ECO:0000256" key="5">
    <source>
        <dbReference type="ARBA" id="ARBA00023242"/>
    </source>
</evidence>
<evidence type="ECO:0000313" key="7">
    <source>
        <dbReference type="EMBL" id="VUC22261.1"/>
    </source>
</evidence>
<evidence type="ECO:0000313" key="8">
    <source>
        <dbReference type="Proteomes" id="UP000766486"/>
    </source>
</evidence>
<dbReference type="PANTHER" id="PTHR31845:SF10">
    <property type="entry name" value="ZN(II)2CYS6 TRANSCRIPTION FACTOR (EUROFUNG)"/>
    <property type="match status" value="1"/>
</dbReference>
<dbReference type="EMBL" id="CABFNS010000538">
    <property type="protein sequence ID" value="VUC22261.1"/>
    <property type="molecule type" value="Genomic_DNA"/>
</dbReference>
<protein>
    <recommendedName>
        <fullName evidence="9">Zn(2)-C6 fungal-type domain-containing protein</fullName>
    </recommendedName>
</protein>
<evidence type="ECO:0000256" key="2">
    <source>
        <dbReference type="ARBA" id="ARBA00023015"/>
    </source>
</evidence>
<dbReference type="InterPro" id="IPR051089">
    <property type="entry name" value="prtT"/>
</dbReference>
<name>A0ABY6TUC5_BIOOC</name>
<organism evidence="7 8">
    <name type="scientific">Bionectria ochroleuca</name>
    <name type="common">Gliocladium roseum</name>
    <dbReference type="NCBI Taxonomy" id="29856"/>
    <lineage>
        <taxon>Eukaryota</taxon>
        <taxon>Fungi</taxon>
        <taxon>Dikarya</taxon>
        <taxon>Ascomycota</taxon>
        <taxon>Pezizomycotina</taxon>
        <taxon>Sordariomycetes</taxon>
        <taxon>Hypocreomycetidae</taxon>
        <taxon>Hypocreales</taxon>
        <taxon>Bionectriaceae</taxon>
        <taxon>Clonostachys</taxon>
    </lineage>
</organism>
<evidence type="ECO:0000256" key="4">
    <source>
        <dbReference type="ARBA" id="ARBA00023163"/>
    </source>
</evidence>
<dbReference type="Proteomes" id="UP000766486">
    <property type="component" value="Unassembled WGS sequence"/>
</dbReference>
<comment type="subcellular location">
    <subcellularLocation>
        <location evidence="1">Nucleus</location>
    </subcellularLocation>
</comment>
<keyword evidence="5" id="KW-0539">Nucleus</keyword>
<evidence type="ECO:0000256" key="6">
    <source>
        <dbReference type="SAM" id="MobiDB-lite"/>
    </source>
</evidence>
<dbReference type="InterPro" id="IPR036864">
    <property type="entry name" value="Zn2-C6_fun-type_DNA-bd_sf"/>
</dbReference>
<feature type="compositionally biased region" description="Polar residues" evidence="6">
    <location>
        <begin position="434"/>
        <end position="447"/>
    </location>
</feature>
<feature type="region of interest" description="Disordered" evidence="6">
    <location>
        <begin position="427"/>
        <end position="447"/>
    </location>
</feature>
<keyword evidence="8" id="KW-1185">Reference proteome</keyword>
<accession>A0ABY6TUC5</accession>
<proteinExistence type="predicted"/>
<reference evidence="7 8" key="1">
    <citation type="submission" date="2019-06" db="EMBL/GenBank/DDBJ databases">
        <authorList>
            <person name="Broberg M."/>
        </authorList>
    </citation>
    <scope>NUCLEOTIDE SEQUENCE [LARGE SCALE GENOMIC DNA]</scope>
</reference>